<protein>
    <recommendedName>
        <fullName evidence="2">CRAL-TRIO domain-containing protein</fullName>
    </recommendedName>
</protein>
<feature type="domain" description="CRAL-TRIO" evidence="2">
    <location>
        <begin position="1"/>
        <end position="67"/>
    </location>
</feature>
<dbReference type="InterPro" id="IPR036865">
    <property type="entry name" value="CRAL-TRIO_dom_sf"/>
</dbReference>
<proteinExistence type="predicted"/>
<dbReference type="InterPro" id="IPR001251">
    <property type="entry name" value="CRAL-TRIO_dom"/>
</dbReference>
<accession>A0A813G3W7</accession>
<gene>
    <name evidence="3" type="ORF">PGLA1383_LOCUS38548</name>
</gene>
<name>A0A813G3W7_POLGL</name>
<keyword evidence="4" id="KW-1185">Reference proteome</keyword>
<feature type="region of interest" description="Disordered" evidence="1">
    <location>
        <begin position="106"/>
        <end position="129"/>
    </location>
</feature>
<dbReference type="SUPFAM" id="SSF52087">
    <property type="entry name" value="CRAL/TRIO domain"/>
    <property type="match status" value="1"/>
</dbReference>
<dbReference type="Gene3D" id="3.40.525.10">
    <property type="entry name" value="CRAL-TRIO lipid binding domain"/>
    <property type="match status" value="1"/>
</dbReference>
<evidence type="ECO:0000313" key="3">
    <source>
        <dbReference type="EMBL" id="CAE8621025.1"/>
    </source>
</evidence>
<dbReference type="EMBL" id="CAJNNV010027631">
    <property type="protein sequence ID" value="CAE8621025.1"/>
    <property type="molecule type" value="Genomic_DNA"/>
</dbReference>
<reference evidence="3" key="1">
    <citation type="submission" date="2021-02" db="EMBL/GenBank/DDBJ databases">
        <authorList>
            <person name="Dougan E. K."/>
            <person name="Rhodes N."/>
            <person name="Thang M."/>
            <person name="Chan C."/>
        </authorList>
    </citation>
    <scope>NUCLEOTIDE SEQUENCE</scope>
</reference>
<comment type="caution">
    <text evidence="3">The sequence shown here is derived from an EMBL/GenBank/DDBJ whole genome shotgun (WGS) entry which is preliminary data.</text>
</comment>
<evidence type="ECO:0000256" key="1">
    <source>
        <dbReference type="SAM" id="MobiDB-lite"/>
    </source>
</evidence>
<evidence type="ECO:0000313" key="4">
    <source>
        <dbReference type="Proteomes" id="UP000654075"/>
    </source>
</evidence>
<dbReference type="PROSITE" id="PS50191">
    <property type="entry name" value="CRAL_TRIO"/>
    <property type="match status" value="1"/>
</dbReference>
<dbReference type="AlphaFoldDB" id="A0A813G3W7"/>
<dbReference type="Proteomes" id="UP000654075">
    <property type="component" value="Unassembled WGS sequence"/>
</dbReference>
<dbReference type="Pfam" id="PF00650">
    <property type="entry name" value="CRAL_TRIO"/>
    <property type="match status" value="1"/>
</dbReference>
<organism evidence="3 4">
    <name type="scientific">Polarella glacialis</name>
    <name type="common">Dinoflagellate</name>
    <dbReference type="NCBI Taxonomy" id="89957"/>
    <lineage>
        <taxon>Eukaryota</taxon>
        <taxon>Sar</taxon>
        <taxon>Alveolata</taxon>
        <taxon>Dinophyceae</taxon>
        <taxon>Suessiales</taxon>
        <taxon>Suessiaceae</taxon>
        <taxon>Polarella</taxon>
    </lineage>
</organism>
<dbReference type="OrthoDB" id="75724at2759"/>
<sequence>MEQHYPERLARAVVYPVPSFWFYVGKACLHFLPRSIRRRLSFATEEQDLVQEARLLGPEQLPEHWRGGFHAVKDFHQPDASLLNSIIWEYLNPLAESSQQLLDSFESPWEDEASASALSDAAPQQQSMS</sequence>
<evidence type="ECO:0000259" key="2">
    <source>
        <dbReference type="PROSITE" id="PS50191"/>
    </source>
</evidence>
<feature type="compositionally biased region" description="Low complexity" evidence="1">
    <location>
        <begin position="114"/>
        <end position="129"/>
    </location>
</feature>